<dbReference type="Gene3D" id="1.10.8.350">
    <property type="entry name" value="Bacterial muramidase"/>
    <property type="match status" value="1"/>
</dbReference>
<feature type="chain" id="PRO_5016289924" evidence="1">
    <location>
        <begin position="28"/>
        <end position="419"/>
    </location>
</feature>
<evidence type="ECO:0000259" key="3">
    <source>
        <dbReference type="Pfam" id="PF13406"/>
    </source>
</evidence>
<feature type="domain" description="Peptidoglycan binding-like" evidence="2">
    <location>
        <begin position="363"/>
        <end position="407"/>
    </location>
</feature>
<reference evidence="4 5" key="1">
    <citation type="submission" date="2018-05" db="EMBL/GenBank/DDBJ databases">
        <title>Comparative genomic sequence analysis between strain HN4 and CCM 8460T (Falsochrobactrum ovis) will provide more evidence to prove that HN4 is a new species of Falsochrobactrum.</title>
        <authorList>
            <person name="Lyu W."/>
            <person name="Sun L."/>
            <person name="Yao L."/>
        </authorList>
    </citation>
    <scope>NUCLEOTIDE SEQUENCE [LARGE SCALE GENOMIC DNA]</scope>
    <source>
        <strain evidence="4 5">HN4</strain>
    </source>
</reference>
<dbReference type="Gene3D" id="1.10.530.10">
    <property type="match status" value="1"/>
</dbReference>
<proteinExistence type="predicted"/>
<evidence type="ECO:0000259" key="2">
    <source>
        <dbReference type="Pfam" id="PF01471"/>
    </source>
</evidence>
<keyword evidence="1" id="KW-0732">Signal</keyword>
<keyword evidence="5" id="KW-1185">Reference proteome</keyword>
<dbReference type="PANTHER" id="PTHR30163:SF8">
    <property type="entry name" value="LYTIC MUREIN TRANSGLYCOSYLASE"/>
    <property type="match status" value="1"/>
</dbReference>
<accession>A0A316JC33</accession>
<organism evidence="4 5">
    <name type="scientific">Falsochrobactrum shanghaiense</name>
    <dbReference type="NCBI Taxonomy" id="2201899"/>
    <lineage>
        <taxon>Bacteria</taxon>
        <taxon>Pseudomonadati</taxon>
        <taxon>Pseudomonadota</taxon>
        <taxon>Alphaproteobacteria</taxon>
        <taxon>Hyphomicrobiales</taxon>
        <taxon>Brucellaceae</taxon>
        <taxon>Falsochrobactrum</taxon>
    </lineage>
</organism>
<dbReference type="InterPro" id="IPR043426">
    <property type="entry name" value="MltB-like"/>
</dbReference>
<dbReference type="GO" id="GO:0009253">
    <property type="term" value="P:peptidoglycan catabolic process"/>
    <property type="evidence" value="ECO:0007669"/>
    <property type="project" value="TreeGrafter"/>
</dbReference>
<dbReference type="Pfam" id="PF13406">
    <property type="entry name" value="SLT_2"/>
    <property type="match status" value="1"/>
</dbReference>
<dbReference type="AlphaFoldDB" id="A0A316JC33"/>
<dbReference type="EMBL" id="QGDB01000001">
    <property type="protein sequence ID" value="PWL19422.1"/>
    <property type="molecule type" value="Genomic_DNA"/>
</dbReference>
<gene>
    <name evidence="4" type="ORF">DKP76_02415</name>
</gene>
<dbReference type="InterPro" id="IPR011970">
    <property type="entry name" value="MltB_2"/>
</dbReference>
<dbReference type="Pfam" id="PF01471">
    <property type="entry name" value="PG_binding_1"/>
    <property type="match status" value="1"/>
</dbReference>
<evidence type="ECO:0000313" key="4">
    <source>
        <dbReference type="EMBL" id="PWL19422.1"/>
    </source>
</evidence>
<dbReference type="Proteomes" id="UP000245865">
    <property type="component" value="Unassembled WGS sequence"/>
</dbReference>
<dbReference type="InterPro" id="IPR002477">
    <property type="entry name" value="Peptidoglycan-bd-like"/>
</dbReference>
<name>A0A316JC33_9HYPH</name>
<sequence length="419" mass="46209">MMAGYGKRSLKIALGLAAIFMISPAIAAPSKAQVESRYRNWLEKDLWPEAKAAGVSRAIFDQAFAGVSINWKLPDLVIPGAKPKAPKEQKQAEFGAPGRYFNAKTVNSVSNGGKARLGQYASLLKNIERQYGVPGRVVLAIWGRESGFGTVKIPYNAFEVLGTKAFMATRKDMFREELVAALQIASRGYIDESTMKSSWAGALGQPQFMPSSYLKHAVDFDGDGKRDIWNSVPDTLASIANYLRIHGWQSGRDWGFEVNVPQDVSCSLEGPDQGRTIAQWAKLGITRINGKAFPENEMKGEGFLLMPAGRYGPAFIVTPNFYVLKDYNMSDLYALFIGHVGDRIAYGVGDFQQKWGNVGTMYRSDIQAMQKRLQAHGHDVGKADGLPGFKTRRSIGMWQTQNGMAPTCFSVPELLKTIR</sequence>
<dbReference type="GO" id="GO:0008933">
    <property type="term" value="F:peptidoglycan lytic transglycosylase activity"/>
    <property type="evidence" value="ECO:0007669"/>
    <property type="project" value="TreeGrafter"/>
</dbReference>
<dbReference type="RefSeq" id="WP_109704811.1">
    <property type="nucleotide sequence ID" value="NZ_QGDB01000001.1"/>
</dbReference>
<dbReference type="CDD" id="cd13399">
    <property type="entry name" value="Slt35-like"/>
    <property type="match status" value="1"/>
</dbReference>
<evidence type="ECO:0000313" key="5">
    <source>
        <dbReference type="Proteomes" id="UP000245865"/>
    </source>
</evidence>
<dbReference type="NCBIfam" id="TIGR02283">
    <property type="entry name" value="MltB_2"/>
    <property type="match status" value="1"/>
</dbReference>
<evidence type="ECO:0000256" key="1">
    <source>
        <dbReference type="SAM" id="SignalP"/>
    </source>
</evidence>
<feature type="signal peptide" evidence="1">
    <location>
        <begin position="1"/>
        <end position="27"/>
    </location>
</feature>
<protein>
    <submittedName>
        <fullName evidence="4">Lytic murein transglycosylase</fullName>
    </submittedName>
</protein>
<dbReference type="InterPro" id="IPR036365">
    <property type="entry name" value="PGBD-like_sf"/>
</dbReference>
<comment type="caution">
    <text evidence="4">The sequence shown here is derived from an EMBL/GenBank/DDBJ whole genome shotgun (WGS) entry which is preliminary data.</text>
</comment>
<dbReference type="InterPro" id="IPR023346">
    <property type="entry name" value="Lysozyme-like_dom_sf"/>
</dbReference>
<dbReference type="InterPro" id="IPR031304">
    <property type="entry name" value="SLT_2"/>
</dbReference>
<dbReference type="SUPFAM" id="SSF53955">
    <property type="entry name" value="Lysozyme-like"/>
    <property type="match status" value="1"/>
</dbReference>
<dbReference type="SUPFAM" id="SSF47090">
    <property type="entry name" value="PGBD-like"/>
    <property type="match status" value="1"/>
</dbReference>
<dbReference type="PANTHER" id="PTHR30163">
    <property type="entry name" value="MEMBRANE-BOUND LYTIC MUREIN TRANSGLYCOSYLASE B"/>
    <property type="match status" value="1"/>
</dbReference>
<feature type="domain" description="Transglycosylase SLT" evidence="3">
    <location>
        <begin position="40"/>
        <end position="342"/>
    </location>
</feature>
<dbReference type="OrthoDB" id="9808544at2"/>